<dbReference type="EMBL" id="JAZDRO010000004">
    <property type="protein sequence ID" value="MEE2567026.1"/>
    <property type="molecule type" value="Genomic_DNA"/>
</dbReference>
<evidence type="ECO:0000313" key="6">
    <source>
        <dbReference type="EMBL" id="MEE2567026.1"/>
    </source>
</evidence>
<evidence type="ECO:0000256" key="2">
    <source>
        <dbReference type="ARBA" id="ARBA00023143"/>
    </source>
</evidence>
<proteinExistence type="inferred from homology"/>
<keyword evidence="6" id="KW-0969">Cilium</keyword>
<protein>
    <recommendedName>
        <fullName evidence="3">Flagellin</fullName>
    </recommendedName>
</protein>
<keyword evidence="2 3" id="KW-0975">Bacterial flagellum</keyword>
<dbReference type="InterPro" id="IPR046358">
    <property type="entry name" value="Flagellin_C"/>
</dbReference>
<dbReference type="Pfam" id="PF00700">
    <property type="entry name" value="Flagellin_C"/>
    <property type="match status" value="1"/>
</dbReference>
<sequence length="274" mass="28026">MATINTNSGAMIALQNLTKTNAELEQVQARINTGLAVSSAKDNGGVFAIAQSMRADVAGYSAVGNSIDLAVSTVDVALAAGEAISDILVEMKEKALAAADSSLDTASRTALNEDFKALRDQIDTIISNAEFNGTNLINGTTNSVKALANADGSSTITVLDEDLSLSGSIVTIASNASFSTATQASTIAGQIGTSIDNLNSSLARLGTGSKSLEIHKSFVGKLSDALTKGIGNLVDADLATESARLQALQVKQQLGIQALSIANSAPSTILGYFR</sequence>
<comment type="similarity">
    <text evidence="1 3">Belongs to the bacterial flagellin family.</text>
</comment>
<evidence type="ECO:0000259" key="5">
    <source>
        <dbReference type="Pfam" id="PF00700"/>
    </source>
</evidence>
<dbReference type="InterPro" id="IPR001492">
    <property type="entry name" value="Flagellin"/>
</dbReference>
<dbReference type="SUPFAM" id="SSF64518">
    <property type="entry name" value="Phase 1 flagellin"/>
    <property type="match status" value="1"/>
</dbReference>
<keyword evidence="6" id="KW-0966">Cell projection</keyword>
<gene>
    <name evidence="6" type="ORF">V0U35_10070</name>
</gene>
<dbReference type="Gene3D" id="1.20.1330.10">
    <property type="entry name" value="f41 fragment of flagellin, N-terminal domain"/>
    <property type="match status" value="1"/>
</dbReference>
<dbReference type="PRINTS" id="PR00207">
    <property type="entry name" value="FLAGELLIN"/>
</dbReference>
<evidence type="ECO:0000313" key="7">
    <source>
        <dbReference type="Proteomes" id="UP001310692"/>
    </source>
</evidence>
<dbReference type="PANTHER" id="PTHR42792">
    <property type="entry name" value="FLAGELLIN"/>
    <property type="match status" value="1"/>
</dbReference>
<comment type="function">
    <text evidence="3">Flagellin is the subunit protein which polymerizes to form the filaments of bacterial flagella.</text>
</comment>
<dbReference type="Proteomes" id="UP001310692">
    <property type="component" value="Unassembled WGS sequence"/>
</dbReference>
<keyword evidence="6" id="KW-0282">Flagellum</keyword>
<dbReference type="Pfam" id="PF00669">
    <property type="entry name" value="Flagellin_N"/>
    <property type="match status" value="1"/>
</dbReference>
<comment type="subcellular location">
    <subcellularLocation>
        <location evidence="3">Secreted</location>
    </subcellularLocation>
    <subcellularLocation>
        <location evidence="3">Bacterial flagellum</location>
    </subcellularLocation>
</comment>
<dbReference type="PANTHER" id="PTHR42792:SF2">
    <property type="entry name" value="FLAGELLIN"/>
    <property type="match status" value="1"/>
</dbReference>
<keyword evidence="7" id="KW-1185">Reference proteome</keyword>
<organism evidence="6 7">
    <name type="scientific">Hyphobacterium marinum</name>
    <dbReference type="NCBI Taxonomy" id="3116574"/>
    <lineage>
        <taxon>Bacteria</taxon>
        <taxon>Pseudomonadati</taxon>
        <taxon>Pseudomonadota</taxon>
        <taxon>Alphaproteobacteria</taxon>
        <taxon>Maricaulales</taxon>
        <taxon>Maricaulaceae</taxon>
        <taxon>Hyphobacterium</taxon>
    </lineage>
</organism>
<dbReference type="RefSeq" id="WP_330196585.1">
    <property type="nucleotide sequence ID" value="NZ_JAZDRO010000004.1"/>
</dbReference>
<comment type="caution">
    <text evidence="6">The sequence shown here is derived from an EMBL/GenBank/DDBJ whole genome shotgun (WGS) entry which is preliminary data.</text>
</comment>
<dbReference type="InterPro" id="IPR001029">
    <property type="entry name" value="Flagellin_N"/>
</dbReference>
<feature type="domain" description="Flagellin C-terminal" evidence="5">
    <location>
        <begin position="190"/>
        <end position="273"/>
    </location>
</feature>
<keyword evidence="3" id="KW-0964">Secreted</keyword>
<name>A0ABU7LZN9_9PROT</name>
<evidence type="ECO:0000256" key="1">
    <source>
        <dbReference type="ARBA" id="ARBA00005709"/>
    </source>
</evidence>
<evidence type="ECO:0000259" key="4">
    <source>
        <dbReference type="Pfam" id="PF00669"/>
    </source>
</evidence>
<feature type="domain" description="Flagellin N-terminal" evidence="4">
    <location>
        <begin position="4"/>
        <end position="140"/>
    </location>
</feature>
<accession>A0ABU7LZN9</accession>
<reference evidence="6 7" key="1">
    <citation type="submission" date="2024-01" db="EMBL/GenBank/DDBJ databases">
        <title>Hyphobacterium bacterium isolated from marine sediment.</title>
        <authorList>
            <person name="Zhao S."/>
        </authorList>
    </citation>
    <scope>NUCLEOTIDE SEQUENCE [LARGE SCALE GENOMIC DNA]</scope>
    <source>
        <strain evidence="6 7">Y60-23</strain>
    </source>
</reference>
<evidence type="ECO:0000256" key="3">
    <source>
        <dbReference type="RuleBase" id="RU362073"/>
    </source>
</evidence>